<gene>
    <name evidence="2" type="ORF">FIV41_14685</name>
</gene>
<dbReference type="RefSeq" id="WP_143045147.1">
    <property type="nucleotide sequence ID" value="NZ_FNSU01000003.1"/>
</dbReference>
<evidence type="ECO:0000256" key="1">
    <source>
        <dbReference type="SAM" id="Phobius"/>
    </source>
</evidence>
<accession>A0A9X9BRU1</accession>
<keyword evidence="1" id="KW-1133">Transmembrane helix</keyword>
<proteinExistence type="predicted"/>
<comment type="caution">
    <text evidence="2">The sequence shown here is derived from an EMBL/GenBank/DDBJ whole genome shotgun (WGS) entry which is preliminary data.</text>
</comment>
<protein>
    <submittedName>
        <fullName evidence="2">Uncharacterized protein</fullName>
    </submittedName>
</protein>
<keyword evidence="1" id="KW-0472">Membrane</keyword>
<evidence type="ECO:0000313" key="2">
    <source>
        <dbReference type="EMBL" id="TWR59340.1"/>
    </source>
</evidence>
<dbReference type="Proteomes" id="UP000316123">
    <property type="component" value="Unassembled WGS sequence"/>
</dbReference>
<reference evidence="2 3" key="1">
    <citation type="submission" date="2019-06" db="EMBL/GenBank/DDBJ databases">
        <title>Pseudomonas bimorpha sp. nov. isolated from bovine raw milk and skim milk concentrate.</title>
        <authorList>
            <person name="Hofmann K."/>
            <person name="Huptas C."/>
            <person name="Doll E."/>
            <person name="Scherer S."/>
            <person name="Wenning M."/>
        </authorList>
    </citation>
    <scope>NUCLEOTIDE SEQUENCE [LARGE SCALE GENOMIC DNA]</scope>
    <source>
        <strain evidence="2 3">DSM 13124</strain>
    </source>
</reference>
<evidence type="ECO:0000313" key="3">
    <source>
        <dbReference type="Proteomes" id="UP000316123"/>
    </source>
</evidence>
<feature type="transmembrane region" description="Helical" evidence="1">
    <location>
        <begin position="12"/>
        <end position="32"/>
    </location>
</feature>
<dbReference type="AlphaFoldDB" id="A0A9X9BRU1"/>
<organism evidence="2 3">
    <name type="scientific">Pseudomonas marginalis</name>
    <name type="common">Pseudomonas panacis</name>
    <dbReference type="NCBI Taxonomy" id="298"/>
    <lineage>
        <taxon>Bacteria</taxon>
        <taxon>Pseudomonadati</taxon>
        <taxon>Pseudomonadota</taxon>
        <taxon>Gammaproteobacteria</taxon>
        <taxon>Pseudomonadales</taxon>
        <taxon>Pseudomonadaceae</taxon>
        <taxon>Pseudomonas</taxon>
    </lineage>
</organism>
<dbReference type="EMBL" id="VFEQ01000008">
    <property type="protein sequence ID" value="TWR59340.1"/>
    <property type="molecule type" value="Genomic_DNA"/>
</dbReference>
<keyword evidence="1" id="KW-0812">Transmembrane</keyword>
<name>A0A9X9BRU1_PSEMA</name>
<sequence length="282" mass="32690">MKPKKLSESPQFRIALLLPLILGATLFITSALTNQNFKICLSSDCVNYFFELYKYPLSIIGLAVPLTAITAALHRSEEASHQIEETLKQNTFNNYIKHKEEFINVLEKLEITCACKFTDPLNTYKNIFPLNNYSSFNFKSQWKQHPSDNKPAQDNELLDFIRSELDGVMALIYAPNMDSFALRHVIYSIDEITDALRIKRTQEPFHQFSQSRLVWPTDYAKTSTMNLFNIVRTLELFSFHDRKQTEKKQEWNANMTLPNSGQTKQRNMELVNELAEDVSALF</sequence>
<dbReference type="OrthoDB" id="7028965at2"/>